<accession>A0ABD0LYG7</accession>
<dbReference type="InterPro" id="IPR027918">
    <property type="entry name" value="HYLS1_C_dom"/>
</dbReference>
<keyword evidence="6" id="KW-0206">Cytoskeleton</keyword>
<evidence type="ECO:0000256" key="2">
    <source>
        <dbReference type="ARBA" id="ARBA00004138"/>
    </source>
</evidence>
<dbReference type="Pfam" id="PF15311">
    <property type="entry name" value="HYLS1_C"/>
    <property type="match status" value="1"/>
</dbReference>
<evidence type="ECO:0000256" key="4">
    <source>
        <dbReference type="ARBA" id="ARBA00022490"/>
    </source>
</evidence>
<gene>
    <name evidence="10" type="ORF">BaRGS_00004565</name>
</gene>
<sequence>MDSPLHFSDQEIQEELARLGYTNIPAEKLHEFQKDLNTLIEHERSKENSANTSLSSGHHGSEAVRGTSAAAAQSAKTGETSAAYAYREEAGLQDSCLRREDLEQRDENTNRGPGAQRPKTAPTVPGYYSLFEVCMSSKTKHKGIRDDVSETDSEARRMMKRKTLRKDQKGAKFIDESMTESDAGSTVETHERVQRLLLRDFDPPPSSRPQTAPSARDPPPYRLSPDDHRLPSVIYTSLEHPHTKNLRRADPVARFHQMQHVWAMQQAPGEKLHKGLRWNIKEQMLTQFVPEKKPQRKYVANNYVPPPDKKRKALRWQVRMDMAQGNMPSVVLPREY</sequence>
<feature type="region of interest" description="Disordered" evidence="8">
    <location>
        <begin position="43"/>
        <end position="75"/>
    </location>
</feature>
<evidence type="ECO:0000313" key="11">
    <source>
        <dbReference type="Proteomes" id="UP001519460"/>
    </source>
</evidence>
<keyword evidence="4" id="KW-0963">Cytoplasm</keyword>
<feature type="domain" description="Centriolar and ciliogenesis-associated protein HYLS1 C-terminal" evidence="9">
    <location>
        <begin position="235"/>
        <end position="323"/>
    </location>
</feature>
<evidence type="ECO:0000256" key="7">
    <source>
        <dbReference type="ARBA" id="ARBA00023273"/>
    </source>
</evidence>
<evidence type="ECO:0000256" key="3">
    <source>
        <dbReference type="ARBA" id="ARBA00010091"/>
    </source>
</evidence>
<dbReference type="PANTHER" id="PTHR34174">
    <property type="entry name" value="HYDROLETHALUS SYNDROME PROTEIN 1"/>
    <property type="match status" value="1"/>
</dbReference>
<dbReference type="GO" id="GO:0005929">
    <property type="term" value="C:cilium"/>
    <property type="evidence" value="ECO:0007669"/>
    <property type="project" value="UniProtKB-SubCell"/>
</dbReference>
<comment type="caution">
    <text evidence="10">The sequence shown here is derived from an EMBL/GenBank/DDBJ whole genome shotgun (WGS) entry which is preliminary data.</text>
</comment>
<proteinExistence type="inferred from homology"/>
<keyword evidence="11" id="KW-1185">Reference proteome</keyword>
<comment type="similarity">
    <text evidence="3">Belongs to the HYLS1 family.</text>
</comment>
<reference evidence="10 11" key="1">
    <citation type="journal article" date="2023" name="Sci. Data">
        <title>Genome assembly of the Korean intertidal mud-creeper Batillaria attramentaria.</title>
        <authorList>
            <person name="Patra A.K."/>
            <person name="Ho P.T."/>
            <person name="Jun S."/>
            <person name="Lee S.J."/>
            <person name="Kim Y."/>
            <person name="Won Y.J."/>
        </authorList>
    </citation>
    <scope>NUCLEOTIDE SEQUENCE [LARGE SCALE GENOMIC DNA]</scope>
    <source>
        <strain evidence="10">Wonlab-2016</strain>
    </source>
</reference>
<evidence type="ECO:0000256" key="5">
    <source>
        <dbReference type="ARBA" id="ARBA00022794"/>
    </source>
</evidence>
<evidence type="ECO:0000256" key="8">
    <source>
        <dbReference type="SAM" id="MobiDB-lite"/>
    </source>
</evidence>
<dbReference type="GO" id="GO:0005814">
    <property type="term" value="C:centriole"/>
    <property type="evidence" value="ECO:0007669"/>
    <property type="project" value="UniProtKB-SubCell"/>
</dbReference>
<feature type="region of interest" description="Disordered" evidence="8">
    <location>
        <begin position="198"/>
        <end position="228"/>
    </location>
</feature>
<evidence type="ECO:0000256" key="1">
    <source>
        <dbReference type="ARBA" id="ARBA00004114"/>
    </source>
</evidence>
<name>A0ABD0LYG7_9CAEN</name>
<feature type="region of interest" description="Disordered" evidence="8">
    <location>
        <begin position="104"/>
        <end position="124"/>
    </location>
</feature>
<dbReference type="Proteomes" id="UP001519460">
    <property type="component" value="Unassembled WGS sequence"/>
</dbReference>
<comment type="subcellular location">
    <subcellularLocation>
        <location evidence="2">Cell projection</location>
        <location evidence="2">Cilium</location>
    </subcellularLocation>
    <subcellularLocation>
        <location evidence="1">Cytoplasm</location>
        <location evidence="1">Cytoskeleton</location>
        <location evidence="1">Microtubule organizing center</location>
        <location evidence="1">Centrosome</location>
        <location evidence="1">Centriole</location>
    </subcellularLocation>
</comment>
<dbReference type="EMBL" id="JACVVK020000016">
    <property type="protein sequence ID" value="KAK7504261.1"/>
    <property type="molecule type" value="Genomic_DNA"/>
</dbReference>
<dbReference type="GO" id="GO:0030030">
    <property type="term" value="P:cell projection organization"/>
    <property type="evidence" value="ECO:0007669"/>
    <property type="project" value="UniProtKB-KW"/>
</dbReference>
<organism evidence="10 11">
    <name type="scientific">Batillaria attramentaria</name>
    <dbReference type="NCBI Taxonomy" id="370345"/>
    <lineage>
        <taxon>Eukaryota</taxon>
        <taxon>Metazoa</taxon>
        <taxon>Spiralia</taxon>
        <taxon>Lophotrochozoa</taxon>
        <taxon>Mollusca</taxon>
        <taxon>Gastropoda</taxon>
        <taxon>Caenogastropoda</taxon>
        <taxon>Sorbeoconcha</taxon>
        <taxon>Cerithioidea</taxon>
        <taxon>Batillariidae</taxon>
        <taxon>Batillaria</taxon>
    </lineage>
</organism>
<evidence type="ECO:0000259" key="9">
    <source>
        <dbReference type="Pfam" id="PF15311"/>
    </source>
</evidence>
<evidence type="ECO:0000256" key="6">
    <source>
        <dbReference type="ARBA" id="ARBA00023212"/>
    </source>
</evidence>
<evidence type="ECO:0000313" key="10">
    <source>
        <dbReference type="EMBL" id="KAK7504261.1"/>
    </source>
</evidence>
<feature type="compositionally biased region" description="Polar residues" evidence="8">
    <location>
        <begin position="48"/>
        <end position="58"/>
    </location>
</feature>
<dbReference type="InterPro" id="IPR052319">
    <property type="entry name" value="Centriolar_ciliogenesis_assoc"/>
</dbReference>
<dbReference type="AlphaFoldDB" id="A0ABD0LYG7"/>
<dbReference type="PANTHER" id="PTHR34174:SF1">
    <property type="entry name" value="CENTRIOLAR AND CILIOGENESIS-ASSOCIATED PROTEIN HYLS1"/>
    <property type="match status" value="1"/>
</dbReference>
<protein>
    <recommendedName>
        <fullName evidence="9">Centriolar and ciliogenesis-associated protein HYLS1 C-terminal domain-containing protein</fullName>
    </recommendedName>
</protein>
<keyword evidence="7" id="KW-0966">Cell projection</keyword>
<keyword evidence="5" id="KW-0970">Cilium biogenesis/degradation</keyword>